<proteinExistence type="predicted"/>
<dbReference type="PANTHER" id="PTHR37807">
    <property type="entry name" value="OS07G0160300 PROTEIN"/>
    <property type="match status" value="1"/>
</dbReference>
<reference evidence="1 2" key="1">
    <citation type="journal article" date="2013" name="ISME J.">
        <title>A metabolic model for members of the genus Tetrasphaera involved in enhanced biological phosphorus removal.</title>
        <authorList>
            <person name="Kristiansen R."/>
            <person name="Nguyen H.T.T."/>
            <person name="Saunders A.M."/>
            <person name="Nielsen J.L."/>
            <person name="Wimmer R."/>
            <person name="Le V.Q."/>
            <person name="McIlroy S.J."/>
            <person name="Petrovski S."/>
            <person name="Seviour R.J."/>
            <person name="Calteau A."/>
            <person name="Nielsen K.L."/>
            <person name="Nielsen P.H."/>
        </authorList>
    </citation>
    <scope>NUCLEOTIDE SEQUENCE [LARGE SCALE GENOMIC DNA]</scope>
    <source>
        <strain evidence="1 2">Ben110</strain>
    </source>
</reference>
<dbReference type="Gene3D" id="3.40.50.300">
    <property type="entry name" value="P-loop containing nucleotide triphosphate hydrolases"/>
    <property type="match status" value="1"/>
</dbReference>
<keyword evidence="2" id="KW-1185">Reference proteome</keyword>
<gene>
    <name evidence="1" type="ORF">BN11_650025</name>
</gene>
<dbReference type="AlphaFoldDB" id="W6K1K4"/>
<dbReference type="PANTHER" id="PTHR37807:SF3">
    <property type="entry name" value="OS07G0160300 PROTEIN"/>
    <property type="match status" value="1"/>
</dbReference>
<evidence type="ECO:0008006" key="3">
    <source>
        <dbReference type="Google" id="ProtNLM"/>
    </source>
</evidence>
<evidence type="ECO:0000313" key="2">
    <source>
        <dbReference type="Proteomes" id="UP000035763"/>
    </source>
</evidence>
<dbReference type="InterPro" id="IPR027417">
    <property type="entry name" value="P-loop_NTPase"/>
</dbReference>
<sequence length="192" mass="20394">MTRPPFALLVTGAPGAGKSTVGAELARRLRAALIDLDPATEALTQVVAGLLTVDDLDDPRLANATRAARYSTIEALAVESLRVGTDVVLVAPFTAERRDPAAWSALRGRLESAGARVVLVWLRITPAEITRRVAQRGAQRDLAKGDPGWIGRLDLTAPVVPHLVADASLQPEQAAESVLAQLDSPQTQRNLC</sequence>
<organism evidence="1 2">
    <name type="scientific">Nostocoides australiense Ben110</name>
    <dbReference type="NCBI Taxonomy" id="1193182"/>
    <lineage>
        <taxon>Bacteria</taxon>
        <taxon>Bacillati</taxon>
        <taxon>Actinomycetota</taxon>
        <taxon>Actinomycetes</taxon>
        <taxon>Micrococcales</taxon>
        <taxon>Intrasporangiaceae</taxon>
        <taxon>Nostocoides</taxon>
    </lineage>
</organism>
<comment type="caution">
    <text evidence="1">The sequence shown here is derived from an EMBL/GenBank/DDBJ whole genome shotgun (WGS) entry which is preliminary data.</text>
</comment>
<dbReference type="Pfam" id="PF13671">
    <property type="entry name" value="AAA_33"/>
    <property type="match status" value="1"/>
</dbReference>
<dbReference type="SUPFAM" id="SSF52540">
    <property type="entry name" value="P-loop containing nucleoside triphosphate hydrolases"/>
    <property type="match status" value="1"/>
</dbReference>
<dbReference type="STRING" id="1193182.BN11_650025"/>
<dbReference type="EMBL" id="CAJA01000491">
    <property type="protein sequence ID" value="CCH75352.1"/>
    <property type="molecule type" value="Genomic_DNA"/>
</dbReference>
<accession>W6K1K4</accession>
<dbReference type="RefSeq" id="WP_048695764.1">
    <property type="nucleotide sequence ID" value="NZ_HG764815.1"/>
</dbReference>
<name>W6K1K4_9MICO</name>
<protein>
    <recommendedName>
        <fullName evidence="3">ATP-binding protein</fullName>
    </recommendedName>
</protein>
<dbReference type="Proteomes" id="UP000035763">
    <property type="component" value="Unassembled WGS sequence"/>
</dbReference>
<evidence type="ECO:0000313" key="1">
    <source>
        <dbReference type="EMBL" id="CCH75352.1"/>
    </source>
</evidence>